<dbReference type="AlphaFoldDB" id="A0A844GFY9"/>
<accession>A0A844GFY9</accession>
<comment type="caution">
    <text evidence="2">The sequence shown here is derived from an EMBL/GenBank/DDBJ whole genome shotgun (WGS) entry which is preliminary data.</text>
</comment>
<keyword evidence="1" id="KW-0472">Membrane</keyword>
<sequence>MRPVPPQLLRRLPPQPGYEWHIVGSDLVLTAIGTAIVADILINVLQ</sequence>
<evidence type="ECO:0000313" key="2">
    <source>
        <dbReference type="EMBL" id="MTD33817.1"/>
    </source>
</evidence>
<proteinExistence type="predicted"/>
<dbReference type="Gene3D" id="3.10.450.160">
    <property type="entry name" value="inner membrane protein cigr"/>
    <property type="match status" value="1"/>
</dbReference>
<keyword evidence="3" id="KW-1185">Reference proteome</keyword>
<keyword evidence="1" id="KW-0812">Transmembrane</keyword>
<evidence type="ECO:0000256" key="1">
    <source>
        <dbReference type="SAM" id="Phobius"/>
    </source>
</evidence>
<dbReference type="EMBL" id="WLYX01000001">
    <property type="protein sequence ID" value="MTD33817.1"/>
    <property type="molecule type" value="Genomic_DNA"/>
</dbReference>
<reference evidence="2 3" key="1">
    <citation type="submission" date="2019-11" db="EMBL/GenBank/DDBJ databases">
        <title>Draft genome sequence of Paludibacterium sp. dN18-1.</title>
        <authorList>
            <person name="Im W.-T."/>
        </authorList>
    </citation>
    <scope>NUCLEOTIDE SEQUENCE [LARGE SCALE GENOMIC DNA]</scope>
    <source>
        <strain evidence="3">dN 18-1</strain>
    </source>
</reference>
<organism evidence="2 3">
    <name type="scientific">Paludibacterium denitrificans</name>
    <dbReference type="NCBI Taxonomy" id="2675226"/>
    <lineage>
        <taxon>Bacteria</taxon>
        <taxon>Pseudomonadati</taxon>
        <taxon>Pseudomonadota</taxon>
        <taxon>Betaproteobacteria</taxon>
        <taxon>Neisseriales</taxon>
        <taxon>Chromobacteriaceae</taxon>
        <taxon>Paludibacterium</taxon>
    </lineage>
</organism>
<feature type="transmembrane region" description="Helical" evidence="1">
    <location>
        <begin position="20"/>
        <end position="45"/>
    </location>
</feature>
<keyword evidence="1" id="KW-1133">Transmembrane helix</keyword>
<gene>
    <name evidence="2" type="ORF">GKE73_14675</name>
</gene>
<dbReference type="Proteomes" id="UP000446658">
    <property type="component" value="Unassembled WGS sequence"/>
</dbReference>
<evidence type="ECO:0000313" key="3">
    <source>
        <dbReference type="Proteomes" id="UP000446658"/>
    </source>
</evidence>
<protein>
    <submittedName>
        <fullName evidence="2">Uncharacterized protein</fullName>
    </submittedName>
</protein>
<name>A0A844GFY9_9NEIS</name>